<keyword evidence="4" id="KW-1185">Reference proteome</keyword>
<proteinExistence type="predicted"/>
<dbReference type="EMBL" id="WMBB01000016">
    <property type="protein sequence ID" value="MTE16791.1"/>
    <property type="molecule type" value="Genomic_DNA"/>
</dbReference>
<comment type="caution">
    <text evidence="3">The sequence shown here is derived from an EMBL/GenBank/DDBJ whole genome shotgun (WGS) entry which is preliminary data.</text>
</comment>
<evidence type="ECO:0000313" key="4">
    <source>
        <dbReference type="Proteomes" id="UP000432464"/>
    </source>
</evidence>
<evidence type="ECO:0000256" key="1">
    <source>
        <dbReference type="SAM" id="MobiDB-lite"/>
    </source>
</evidence>
<sequence>MPRRGWRSAPRGSPGETRFLSLHGRGQISIVVRMWTDRLATKQGSISRELERLDPERDNERMTHLLVEVRYGNSIFAAVVYTLAFMRQMSIPSIMRPVYRRGTGDIVRATRQRNDDTLVFFGEIMRSGHSSGRGAEVIDRMNEIHARYKIDNHQNLYTLASLILEAQRIGDALGMEVMSSRERDALYYFWRGVGERMGITDFPATKEEFLEWVLQYERDNAAYSEGGALIARLLLDDLALRFPKPLRWASTPLVLALCDEGLLRAHRLPRPPRWQRALGVAAMRGFLVGVRVLPDPPDRSWVDQFGADTAYPDFARIGQQRVGPRRTAEPDHAEPDHAEIEQAV</sequence>
<dbReference type="PANTHER" id="PTHR36124">
    <property type="match status" value="1"/>
</dbReference>
<reference evidence="3 4" key="1">
    <citation type="submission" date="2019-11" db="EMBL/GenBank/DDBJ databases">
        <title>Nocardia sp. nov. CT2-14 isolated from soil.</title>
        <authorList>
            <person name="Kanchanasin P."/>
            <person name="Tanasupawat S."/>
            <person name="Yuki M."/>
            <person name="Kudo T."/>
        </authorList>
    </citation>
    <scope>NUCLEOTIDE SEQUENCE [LARGE SCALE GENOMIC DNA]</scope>
    <source>
        <strain evidence="3 4">CT2-14</strain>
    </source>
</reference>
<feature type="compositionally biased region" description="Basic and acidic residues" evidence="1">
    <location>
        <begin position="326"/>
        <end position="344"/>
    </location>
</feature>
<evidence type="ECO:0000313" key="3">
    <source>
        <dbReference type="EMBL" id="MTE16791.1"/>
    </source>
</evidence>
<organism evidence="3 4">
    <name type="scientific">Nocardia aurantiaca</name>
    <dbReference type="NCBI Taxonomy" id="2675850"/>
    <lineage>
        <taxon>Bacteria</taxon>
        <taxon>Bacillati</taxon>
        <taxon>Actinomycetota</taxon>
        <taxon>Actinomycetes</taxon>
        <taxon>Mycobacteriales</taxon>
        <taxon>Nocardiaceae</taxon>
        <taxon>Nocardia</taxon>
    </lineage>
</organism>
<name>A0A6I3L5K7_9NOCA</name>
<dbReference type="PANTHER" id="PTHR36124:SF1">
    <property type="entry name" value="ER-BOUND OXYGENASE MPAB_MPAB'_RUBBER OXYGENASE CATALYTIC DOMAIN-CONTAINING PROTEIN"/>
    <property type="match status" value="1"/>
</dbReference>
<evidence type="ECO:0000259" key="2">
    <source>
        <dbReference type="Pfam" id="PF09995"/>
    </source>
</evidence>
<dbReference type="Proteomes" id="UP000432464">
    <property type="component" value="Unassembled WGS sequence"/>
</dbReference>
<feature type="domain" description="ER-bound oxygenase mpaB/mpaB'/Rubber oxygenase catalytic" evidence="2">
    <location>
        <begin position="73"/>
        <end position="282"/>
    </location>
</feature>
<dbReference type="InterPro" id="IPR018713">
    <property type="entry name" value="MPAB/Lcp_cat_dom"/>
</dbReference>
<dbReference type="GO" id="GO:0016491">
    <property type="term" value="F:oxidoreductase activity"/>
    <property type="evidence" value="ECO:0007669"/>
    <property type="project" value="InterPro"/>
</dbReference>
<dbReference type="AlphaFoldDB" id="A0A6I3L5K7"/>
<feature type="region of interest" description="Disordered" evidence="1">
    <location>
        <begin position="319"/>
        <end position="344"/>
    </location>
</feature>
<dbReference type="InterPro" id="IPR046366">
    <property type="entry name" value="MPAB"/>
</dbReference>
<protein>
    <submittedName>
        <fullName evidence="3">DUF2236 domain-containing protein</fullName>
    </submittedName>
</protein>
<dbReference type="Pfam" id="PF09995">
    <property type="entry name" value="MPAB_Lcp_cat"/>
    <property type="match status" value="1"/>
</dbReference>
<accession>A0A6I3L5K7</accession>
<gene>
    <name evidence="3" type="ORF">GLP40_29065</name>
</gene>